<evidence type="ECO:0000313" key="3">
    <source>
        <dbReference type="Proteomes" id="UP000829685"/>
    </source>
</evidence>
<feature type="region of interest" description="Disordered" evidence="1">
    <location>
        <begin position="454"/>
        <end position="520"/>
    </location>
</feature>
<feature type="region of interest" description="Disordered" evidence="1">
    <location>
        <begin position="1"/>
        <end position="43"/>
    </location>
</feature>
<comment type="caution">
    <text evidence="2">The sequence shown here is derived from an EMBL/GenBank/DDBJ whole genome shotgun (WGS) entry which is preliminary data.</text>
</comment>
<dbReference type="Proteomes" id="UP000829685">
    <property type="component" value="Unassembled WGS sequence"/>
</dbReference>
<feature type="region of interest" description="Disordered" evidence="1">
    <location>
        <begin position="224"/>
        <end position="260"/>
    </location>
</feature>
<gene>
    <name evidence="2" type="ORF">JX265_000153</name>
</gene>
<evidence type="ECO:0000313" key="2">
    <source>
        <dbReference type="EMBL" id="KAI1881327.1"/>
    </source>
</evidence>
<feature type="compositionally biased region" description="Acidic residues" evidence="1">
    <location>
        <begin position="492"/>
        <end position="502"/>
    </location>
</feature>
<dbReference type="AlphaFoldDB" id="A0A9Q0AVZ6"/>
<evidence type="ECO:0000256" key="1">
    <source>
        <dbReference type="SAM" id="MobiDB-lite"/>
    </source>
</evidence>
<organism evidence="2 3">
    <name type="scientific">Neoarthrinium moseri</name>
    <dbReference type="NCBI Taxonomy" id="1658444"/>
    <lineage>
        <taxon>Eukaryota</taxon>
        <taxon>Fungi</taxon>
        <taxon>Dikarya</taxon>
        <taxon>Ascomycota</taxon>
        <taxon>Pezizomycotina</taxon>
        <taxon>Sordariomycetes</taxon>
        <taxon>Xylariomycetidae</taxon>
        <taxon>Amphisphaeriales</taxon>
        <taxon>Apiosporaceae</taxon>
        <taxon>Neoarthrinium</taxon>
    </lineage>
</organism>
<protein>
    <submittedName>
        <fullName evidence="2">Uncharacterized protein</fullName>
    </submittedName>
</protein>
<keyword evidence="3" id="KW-1185">Reference proteome</keyword>
<dbReference type="EMBL" id="JAFIMR010000001">
    <property type="protein sequence ID" value="KAI1881327.1"/>
    <property type="molecule type" value="Genomic_DNA"/>
</dbReference>
<name>A0A9Q0AVZ6_9PEZI</name>
<sequence length="785" mass="87336">MSRSQPPGRGSSVPTPSLPLARAVADPDFRSREDASPPNSSDFESFSYPIQVFLSDDGDLIQARLSTLSSQSRGSCVPLLKHIQAILRHHQLEENLTQLDATNSFQRPDGQVCNCQWPNGLSGSGSGEATVLVEGLSDILPPISEETADSLNGPLSPNLKNTDPLGAKEIMLENCELRHTERRTFLVALSQLNVSDIEASSSLTHQENRHVVSCERPMVLAGIPTPKPSSNFHDSGVDVCSGQRSLPPSQSETSSSSTVVSVQQPVIVPPAGIVGHSNEESTYRLPCEFGSWGACTRSFHPDAEQAWTQHILSHLHYKVPLLTRCWFCDDVTFETKESPIETCDVGCADAHYTFECRMAHIREHIIETPDILQSIRPDKYMLDHIRAYSLMDLHILQCGYDSLSPWESLQVQFDKVKFRLSSSDKDKLATLVHYRTVALLTQWYEDLIQEAAGSQGTTSSAQPMPASDPQPSGSLVGGSKRTNAEPFKNQDQDQDQDQSDDDGTQRPRKAPKLADKTRGDSKDKFACPYYKRVLVRGEGTTPAKCHLERTLRHVKSKSRLIRQRKPFQHTLNEKEKWYVMYEILFVGEPKPPSPYLDEVFGFVSDYIDHRERTFEPCFRGELERCAPDGQEVRRTEIVKAYSQAHVFNNEQFTSSHYQSSLASRTSGVGQAEAYIMTENPDMTSFMAGRCVPSGEFIREEILAQGGAKNECEDDESGFRGCLDSSSRLDLYMGNPDSGFFSDQNAPDRLTSVRQACEAVGNLPGHESTDVDGSPLCFDDYLDFQS</sequence>
<feature type="compositionally biased region" description="Low complexity" evidence="1">
    <location>
        <begin position="245"/>
        <end position="260"/>
    </location>
</feature>
<reference evidence="2" key="1">
    <citation type="submission" date="2021-03" db="EMBL/GenBank/DDBJ databases">
        <title>Revisited historic fungal species revealed as producer of novel bioactive compounds through whole genome sequencing and comparative genomics.</title>
        <authorList>
            <person name="Vignolle G.A."/>
            <person name="Hochenegger N."/>
            <person name="Mach R.L."/>
            <person name="Mach-Aigner A.R."/>
            <person name="Javad Rahimi M."/>
            <person name="Salim K.A."/>
            <person name="Chan C.M."/>
            <person name="Lim L.B.L."/>
            <person name="Cai F."/>
            <person name="Druzhinina I.S."/>
            <person name="U'Ren J.M."/>
            <person name="Derntl C."/>
        </authorList>
    </citation>
    <scope>NUCLEOTIDE SEQUENCE</scope>
    <source>
        <strain evidence="2">TUCIM 5799</strain>
    </source>
</reference>
<proteinExistence type="predicted"/>
<accession>A0A9Q0AVZ6</accession>
<feature type="compositionally biased region" description="Basic and acidic residues" evidence="1">
    <location>
        <begin position="25"/>
        <end position="35"/>
    </location>
</feature>